<dbReference type="EMBL" id="LC075490">
    <property type="protein sequence ID" value="BAT62485.1"/>
    <property type="molecule type" value="Genomic_RNA"/>
</dbReference>
<dbReference type="OrthoDB" id="13891at10239"/>
<keyword evidence="2" id="KW-1185">Reference proteome</keyword>
<dbReference type="RefSeq" id="YP_009182187.1">
    <property type="nucleotide sequence ID" value="NC_028485.1"/>
</dbReference>
<proteinExistence type="predicted"/>
<reference evidence="1" key="1">
    <citation type="journal article" date="2016" name="Virus Res.">
        <title>Sequence and phylogenetic analyses of novel totivirus-like double-stranded RNAs from field-collected powdery mildew fungi.</title>
        <authorList>
            <person name="Kondo H."/>
            <person name="Hisano S."/>
            <person name="Chiba S."/>
            <person name="Maruyama K."/>
            <person name="Andika I.B."/>
            <person name="Toyoda K."/>
            <person name="Fujimori F."/>
            <person name="Suzuki N."/>
        </authorList>
    </citation>
    <scope>NUCLEOTIDE SEQUENCE [LARGE SCALE GENOMIC DNA]</scope>
    <source>
        <strain evidence="1">RPaTV5_75-14</strain>
    </source>
</reference>
<dbReference type="KEGG" id="vg:26373892"/>
<dbReference type="Gene3D" id="3.90.1840.10">
    <property type="entry name" value="Major capsid protein"/>
    <property type="match status" value="2"/>
</dbReference>
<evidence type="ECO:0000313" key="2">
    <source>
        <dbReference type="Proteomes" id="UP000203256"/>
    </source>
</evidence>
<organism evidence="1">
    <name type="scientific">Red clover powdery mildew-associated totivirus 5</name>
    <dbReference type="NCBI Taxonomy" id="1714366"/>
    <lineage>
        <taxon>Viruses</taxon>
        <taxon>Riboviria</taxon>
        <taxon>Orthornavirae</taxon>
        <taxon>Duplornaviricota</taxon>
        <taxon>Chrymotiviricetes</taxon>
        <taxon>Ghabrivirales</taxon>
        <taxon>Alphatotivirineae</taxon>
        <taxon>Orthototiviridae</taxon>
        <taxon>Totivirus</taxon>
        <taxon>Totivirus jyuichi</taxon>
    </lineage>
</organism>
<dbReference type="GeneID" id="26373892"/>
<name>A0A0S3Q297_9VIRU</name>
<dbReference type="Proteomes" id="UP000203256">
    <property type="component" value="Segment"/>
</dbReference>
<evidence type="ECO:0000313" key="1">
    <source>
        <dbReference type="EMBL" id="BAT62485.1"/>
    </source>
</evidence>
<dbReference type="InterPro" id="IPR036332">
    <property type="entry name" value="Major_coat_LA-virus_sf"/>
</dbReference>
<gene>
    <name evidence="1" type="primary">CP</name>
</gene>
<sequence length="814" mass="91330">MEYTRGLFNVDGMIESFGDGLIYHKTRLALNIADYNRADFGTGDIQMNRHSTVNVRSDRVSALAKLSESNGEKFKFRRLTNCLSQSTVYGVVNTLRSTTPQHSYLGMSKKYLTNEGLPNEQIIIKRLRELGMHHDVKEARFGQFYNMLFTKDYYDNMTALFAKLHLFSTRLSIQERMGVHDHDVVISTASLTKMVGLANDDERLAYFKSLLSSGTGRLGFYEQDYNLETMLQNSIAWFNVNKNDPAAREYRQTVKVWHMYKYDDGHNVSGRSFGSEFGFDGGKFLIPECHNTINYIDGVKLVKSRDNWFSDENIDKFGSRYAGYLNLSGMTELEIAIVNHILLNTDRMTPFLCDQELALCSDSDKFLALASGEISTKQTVVSSKQVRTVMSKLAMNHRAQEDMLCAVRSCKYLLAQPANETAESHWWNVLPKIVDFPKMGLKRAALHFMLEDEGVCISVDSIKYAREYLSKCDRAILESVFVNSCWFWAEYLTIYNKTNSYDLAAGLLRGNDSWLVERERPDIMVSALIGRPVPIAVHSCCTTQWAKPLSELARLKVCFGTISLTGRDDYNYTLSDKDVIFNSVVPPSGLALVTGLGGSLIQGTPYGSMFGINQAVKVRKGMRTITSLNYNDLWALGVVSRFNGYDLKYKCPSSENVHTIYAANNVSIANPPVLFDPEASNLSYAIRSITERDIVFGSDTTTLLSSKSVFYWNRFESTTLESPKWSAGIISNDVEEAVLIRGFECYLDETKKYTVAISAEYDVEVSDFHVAKLTAGIGLPTLDGGLLLDAENPAEQTTELDMPVLEDSALGAGS</sequence>
<protein>
    <submittedName>
        <fullName evidence="1">Capsid protein</fullName>
    </submittedName>
</protein>
<accession>A0A0S3Q297</accession>